<feature type="non-terminal residue" evidence="6">
    <location>
        <position position="1"/>
    </location>
</feature>
<dbReference type="PANTHER" id="PTHR42940">
    <property type="entry name" value="ALCOHOL DEHYDROGENASE 1-RELATED"/>
    <property type="match status" value="1"/>
</dbReference>
<dbReference type="GO" id="GO:0016491">
    <property type="term" value="F:oxidoreductase activity"/>
    <property type="evidence" value="ECO:0007669"/>
    <property type="project" value="UniProtKB-KW"/>
</dbReference>
<feature type="domain" description="Alcohol dehydrogenase-like C-terminal" evidence="5">
    <location>
        <begin position="3"/>
        <end position="97"/>
    </location>
</feature>
<accession>A0A381P263</accession>
<dbReference type="SUPFAM" id="SSF51735">
    <property type="entry name" value="NAD(P)-binding Rossmann-fold domains"/>
    <property type="match status" value="1"/>
</dbReference>
<gene>
    <name evidence="6" type="ORF">METZ01_LOCUS13273</name>
</gene>
<dbReference type="Gene3D" id="3.40.50.720">
    <property type="entry name" value="NAD(P)-binding Rossmann-like Domain"/>
    <property type="match status" value="1"/>
</dbReference>
<dbReference type="PANTHER" id="PTHR42940:SF8">
    <property type="entry name" value="VACUOLAR PROTEIN SORTING-ASSOCIATED PROTEIN 11"/>
    <property type="match status" value="1"/>
</dbReference>
<keyword evidence="3" id="KW-0862">Zinc</keyword>
<evidence type="ECO:0000256" key="3">
    <source>
        <dbReference type="ARBA" id="ARBA00022833"/>
    </source>
</evidence>
<keyword evidence="2" id="KW-0479">Metal-binding</keyword>
<organism evidence="6">
    <name type="scientific">marine metagenome</name>
    <dbReference type="NCBI Taxonomy" id="408172"/>
    <lineage>
        <taxon>unclassified sequences</taxon>
        <taxon>metagenomes</taxon>
        <taxon>ecological metagenomes</taxon>
    </lineage>
</organism>
<sequence length="134" mass="14114">QGAGADEVYNTGDDLSVMKLLEDTKGGVKAAVDFVGAEKTLQFSLDATKKGGQVVVVGLFGGAFQMPIPMFPLQAKSICGSFVGNLAETKEMLELVKAGKVDPIPVETRNLSEATKTLDDLREGSITGRVVLEP</sequence>
<evidence type="ECO:0000256" key="2">
    <source>
        <dbReference type="ARBA" id="ARBA00022723"/>
    </source>
</evidence>
<dbReference type="InterPro" id="IPR036291">
    <property type="entry name" value="NAD(P)-bd_dom_sf"/>
</dbReference>
<name>A0A381P263_9ZZZZ</name>
<evidence type="ECO:0000313" key="6">
    <source>
        <dbReference type="EMBL" id="SUZ60419.1"/>
    </source>
</evidence>
<comment type="cofactor">
    <cofactor evidence="1">
        <name>Zn(2+)</name>
        <dbReference type="ChEBI" id="CHEBI:29105"/>
    </cofactor>
</comment>
<evidence type="ECO:0000256" key="4">
    <source>
        <dbReference type="ARBA" id="ARBA00023002"/>
    </source>
</evidence>
<proteinExistence type="predicted"/>
<dbReference type="GO" id="GO:0046872">
    <property type="term" value="F:metal ion binding"/>
    <property type="evidence" value="ECO:0007669"/>
    <property type="project" value="UniProtKB-KW"/>
</dbReference>
<protein>
    <recommendedName>
        <fullName evidence="5">Alcohol dehydrogenase-like C-terminal domain-containing protein</fullName>
    </recommendedName>
</protein>
<dbReference type="EMBL" id="UINC01000742">
    <property type="protein sequence ID" value="SUZ60419.1"/>
    <property type="molecule type" value="Genomic_DNA"/>
</dbReference>
<dbReference type="AlphaFoldDB" id="A0A381P263"/>
<evidence type="ECO:0000259" key="5">
    <source>
        <dbReference type="Pfam" id="PF00107"/>
    </source>
</evidence>
<dbReference type="Pfam" id="PF00107">
    <property type="entry name" value="ADH_zinc_N"/>
    <property type="match status" value="1"/>
</dbReference>
<keyword evidence="4" id="KW-0560">Oxidoreductase</keyword>
<dbReference type="Gene3D" id="3.90.180.10">
    <property type="entry name" value="Medium-chain alcohol dehydrogenases, catalytic domain"/>
    <property type="match status" value="1"/>
</dbReference>
<reference evidence="6" key="1">
    <citation type="submission" date="2018-05" db="EMBL/GenBank/DDBJ databases">
        <authorList>
            <person name="Lanie J.A."/>
            <person name="Ng W.-L."/>
            <person name="Kazmierczak K.M."/>
            <person name="Andrzejewski T.M."/>
            <person name="Davidsen T.M."/>
            <person name="Wayne K.J."/>
            <person name="Tettelin H."/>
            <person name="Glass J.I."/>
            <person name="Rusch D."/>
            <person name="Podicherti R."/>
            <person name="Tsui H.-C.T."/>
            <person name="Winkler M.E."/>
        </authorList>
    </citation>
    <scope>NUCLEOTIDE SEQUENCE</scope>
</reference>
<evidence type="ECO:0000256" key="1">
    <source>
        <dbReference type="ARBA" id="ARBA00001947"/>
    </source>
</evidence>
<dbReference type="InterPro" id="IPR013149">
    <property type="entry name" value="ADH-like_C"/>
</dbReference>